<comment type="caution">
    <text evidence="2">The sequence shown here is derived from an EMBL/GenBank/DDBJ whole genome shotgun (WGS) entry which is preliminary data.</text>
</comment>
<dbReference type="AlphaFoldDB" id="A0A934MN49"/>
<feature type="signal peptide" evidence="1">
    <location>
        <begin position="1"/>
        <end position="26"/>
    </location>
</feature>
<proteinExistence type="predicted"/>
<evidence type="ECO:0000313" key="3">
    <source>
        <dbReference type="Proteomes" id="UP000602124"/>
    </source>
</evidence>
<keyword evidence="1" id="KW-0732">Signal</keyword>
<accession>A0A934MN49</accession>
<protein>
    <recommendedName>
        <fullName evidence="4">Rap1a immunity protein domain-containing protein</fullName>
    </recommendedName>
</protein>
<evidence type="ECO:0008006" key="4">
    <source>
        <dbReference type="Google" id="ProtNLM"/>
    </source>
</evidence>
<organism evidence="2 3">
    <name type="scientific">Devosia sediminis</name>
    <dbReference type="NCBI Taxonomy" id="2798801"/>
    <lineage>
        <taxon>Bacteria</taxon>
        <taxon>Pseudomonadati</taxon>
        <taxon>Pseudomonadota</taxon>
        <taxon>Alphaproteobacteria</taxon>
        <taxon>Hyphomicrobiales</taxon>
        <taxon>Devosiaceae</taxon>
        <taxon>Devosia</taxon>
    </lineage>
</organism>
<sequence>MTGIGLKLLAVVFSVTAALAPVAASADQNEATAVAIWFVEEDGSTKPYYFHDPANPMPRWSCEPRLDYLTKMFFRMTRQNPDLKDKTAVRSACVPVSSIE</sequence>
<keyword evidence="3" id="KW-1185">Reference proteome</keyword>
<gene>
    <name evidence="2" type="ORF">JEQ47_19255</name>
</gene>
<feature type="chain" id="PRO_5037787079" description="Rap1a immunity protein domain-containing protein" evidence="1">
    <location>
        <begin position="27"/>
        <end position="100"/>
    </location>
</feature>
<dbReference type="EMBL" id="JAEKMH010000006">
    <property type="protein sequence ID" value="MBJ3786870.1"/>
    <property type="molecule type" value="Genomic_DNA"/>
</dbReference>
<name>A0A934MN49_9HYPH</name>
<reference evidence="2" key="1">
    <citation type="submission" date="2020-12" db="EMBL/GenBank/DDBJ databases">
        <title>Devosia sp. MSA67 isolated from Mo River.</title>
        <authorList>
            <person name="Ma F."/>
            <person name="Zi Z."/>
        </authorList>
    </citation>
    <scope>NUCLEOTIDE SEQUENCE</scope>
    <source>
        <strain evidence="2">MSA67</strain>
    </source>
</reference>
<evidence type="ECO:0000256" key="1">
    <source>
        <dbReference type="SAM" id="SignalP"/>
    </source>
</evidence>
<evidence type="ECO:0000313" key="2">
    <source>
        <dbReference type="EMBL" id="MBJ3786870.1"/>
    </source>
</evidence>
<dbReference type="RefSeq" id="WP_198878071.1">
    <property type="nucleotide sequence ID" value="NZ_JAEKMH010000006.1"/>
</dbReference>
<dbReference type="Proteomes" id="UP000602124">
    <property type="component" value="Unassembled WGS sequence"/>
</dbReference>